<reference evidence="1" key="1">
    <citation type="submission" date="2014-09" db="EMBL/GenBank/DDBJ databases">
        <authorList>
            <person name="Magalhaes I.L.F."/>
            <person name="Oliveira U."/>
            <person name="Santos F.R."/>
            <person name="Vidigal T.H.D.A."/>
            <person name="Brescovit A.D."/>
            <person name="Santos A.J."/>
        </authorList>
    </citation>
    <scope>NUCLEOTIDE SEQUENCE</scope>
    <source>
        <tissue evidence="1">Shoot tissue taken approximately 20 cm above the soil surface</tissue>
    </source>
</reference>
<accession>A0A0A9AB99</accession>
<proteinExistence type="predicted"/>
<dbReference type="AlphaFoldDB" id="A0A0A9AB99"/>
<evidence type="ECO:0000313" key="1">
    <source>
        <dbReference type="EMBL" id="JAD47193.1"/>
    </source>
</evidence>
<organism evidence="1">
    <name type="scientific">Arundo donax</name>
    <name type="common">Giant reed</name>
    <name type="synonym">Donax arundinaceus</name>
    <dbReference type="NCBI Taxonomy" id="35708"/>
    <lineage>
        <taxon>Eukaryota</taxon>
        <taxon>Viridiplantae</taxon>
        <taxon>Streptophyta</taxon>
        <taxon>Embryophyta</taxon>
        <taxon>Tracheophyta</taxon>
        <taxon>Spermatophyta</taxon>
        <taxon>Magnoliopsida</taxon>
        <taxon>Liliopsida</taxon>
        <taxon>Poales</taxon>
        <taxon>Poaceae</taxon>
        <taxon>PACMAD clade</taxon>
        <taxon>Arundinoideae</taxon>
        <taxon>Arundineae</taxon>
        <taxon>Arundo</taxon>
    </lineage>
</organism>
<name>A0A0A9AB99_ARUDO</name>
<protein>
    <submittedName>
        <fullName evidence="1">Uncharacterized protein</fullName>
    </submittedName>
</protein>
<sequence>MAHGQNGLSPRAVRRPACASYSSSLAGSSVDGKAKTRVDCNVHHPEASQRGRLPAAHGAGQVLLPRDCVRCL</sequence>
<dbReference type="EMBL" id="GBRH01250702">
    <property type="protein sequence ID" value="JAD47193.1"/>
    <property type="molecule type" value="Transcribed_RNA"/>
</dbReference>
<reference evidence="1" key="2">
    <citation type="journal article" date="2015" name="Data Brief">
        <title>Shoot transcriptome of the giant reed, Arundo donax.</title>
        <authorList>
            <person name="Barrero R.A."/>
            <person name="Guerrero F.D."/>
            <person name="Moolhuijzen P."/>
            <person name="Goolsby J.A."/>
            <person name="Tidwell J."/>
            <person name="Bellgard S.E."/>
            <person name="Bellgard M.I."/>
        </authorList>
    </citation>
    <scope>NUCLEOTIDE SEQUENCE</scope>
    <source>
        <tissue evidence="1">Shoot tissue taken approximately 20 cm above the soil surface</tissue>
    </source>
</reference>